<dbReference type="EMBL" id="VUMN01000001">
    <property type="protein sequence ID" value="MSS57470.1"/>
    <property type="molecule type" value="Genomic_DNA"/>
</dbReference>
<evidence type="ECO:0000313" key="4">
    <source>
        <dbReference type="Proteomes" id="UP000461880"/>
    </source>
</evidence>
<sequence length="251" mass="28003">MTEKKHSHKQIWKPILIFSSAFFGYGMLSMFLDQRFGTDAYAIGRFLYAILCLILYLFSMPKPLLKQGSWKAVPIWTAVFLAVFYFCYLIVIMDVPGNLAALFQEDMHAVFRVVLLAGAAGTFEETMVRGYAADAIHCWTSKCRYPILLTGILTSLLFGLLHLSNLHGDNAAQVWIQVFYACMIGLALYSLRAISGSLTLPIIAHILIDLQPELGEGAVSSGPFLLYLEVFLPLGVLSLCYLFLLEDALPE</sequence>
<keyword evidence="1" id="KW-0812">Transmembrane</keyword>
<feature type="transmembrane region" description="Helical" evidence="1">
    <location>
        <begin position="147"/>
        <end position="166"/>
    </location>
</feature>
<reference evidence="3 4" key="1">
    <citation type="submission" date="2019-08" db="EMBL/GenBank/DDBJ databases">
        <title>In-depth cultivation of the pig gut microbiome towards novel bacterial diversity and tailored functional studies.</title>
        <authorList>
            <person name="Wylensek D."/>
            <person name="Hitch T.C.A."/>
            <person name="Clavel T."/>
        </authorList>
    </citation>
    <scope>NUCLEOTIDE SEQUENCE [LARGE SCALE GENOMIC DNA]</scope>
    <source>
        <strain evidence="3 4">Oil+RF-744-GAM-WT-6</strain>
    </source>
</reference>
<proteinExistence type="predicted"/>
<feature type="transmembrane region" description="Helical" evidence="1">
    <location>
        <begin position="12"/>
        <end position="32"/>
    </location>
</feature>
<keyword evidence="3" id="KW-0378">Hydrolase</keyword>
<evidence type="ECO:0000256" key="1">
    <source>
        <dbReference type="SAM" id="Phobius"/>
    </source>
</evidence>
<feature type="transmembrane region" description="Helical" evidence="1">
    <location>
        <begin position="70"/>
        <end position="93"/>
    </location>
</feature>
<keyword evidence="3" id="KW-0482">Metalloprotease</keyword>
<dbReference type="GO" id="GO:0004175">
    <property type="term" value="F:endopeptidase activity"/>
    <property type="evidence" value="ECO:0007669"/>
    <property type="project" value="UniProtKB-ARBA"/>
</dbReference>
<dbReference type="AlphaFoldDB" id="A0A7X2TEU4"/>
<keyword evidence="3" id="KW-0645">Protease</keyword>
<dbReference type="Pfam" id="PF02517">
    <property type="entry name" value="Rce1-like"/>
    <property type="match status" value="1"/>
</dbReference>
<dbReference type="GO" id="GO:0008237">
    <property type="term" value="F:metallopeptidase activity"/>
    <property type="evidence" value="ECO:0007669"/>
    <property type="project" value="UniProtKB-KW"/>
</dbReference>
<dbReference type="Proteomes" id="UP000461880">
    <property type="component" value="Unassembled WGS sequence"/>
</dbReference>
<evidence type="ECO:0000313" key="3">
    <source>
        <dbReference type="EMBL" id="MSS57470.1"/>
    </source>
</evidence>
<dbReference type="GO" id="GO:0006508">
    <property type="term" value="P:proteolysis"/>
    <property type="evidence" value="ECO:0007669"/>
    <property type="project" value="UniProtKB-KW"/>
</dbReference>
<dbReference type="InterPro" id="IPR003675">
    <property type="entry name" value="Rce1/LyrA-like_dom"/>
</dbReference>
<feature type="transmembrane region" description="Helical" evidence="1">
    <location>
        <begin position="178"/>
        <end position="204"/>
    </location>
</feature>
<gene>
    <name evidence="3" type="ORF">FYJ51_00895</name>
</gene>
<feature type="transmembrane region" description="Helical" evidence="1">
    <location>
        <begin position="38"/>
        <end position="58"/>
    </location>
</feature>
<feature type="domain" description="CAAX prenyl protease 2/Lysostaphin resistance protein A-like" evidence="2">
    <location>
        <begin position="109"/>
        <end position="210"/>
    </location>
</feature>
<keyword evidence="1" id="KW-0472">Membrane</keyword>
<keyword evidence="1" id="KW-1133">Transmembrane helix</keyword>
<keyword evidence="4" id="KW-1185">Reference proteome</keyword>
<name>A0A7X2TEU4_9FIRM</name>
<organism evidence="3 4">
    <name type="scientific">Stecheria intestinalis</name>
    <dbReference type="NCBI Taxonomy" id="2606630"/>
    <lineage>
        <taxon>Bacteria</taxon>
        <taxon>Bacillati</taxon>
        <taxon>Bacillota</taxon>
        <taxon>Erysipelotrichia</taxon>
        <taxon>Erysipelotrichales</taxon>
        <taxon>Erysipelotrichaceae</taxon>
        <taxon>Stecheria</taxon>
    </lineage>
</organism>
<dbReference type="GO" id="GO:0080120">
    <property type="term" value="P:CAAX-box protein maturation"/>
    <property type="evidence" value="ECO:0007669"/>
    <property type="project" value="UniProtKB-ARBA"/>
</dbReference>
<accession>A0A7X2TEU4</accession>
<dbReference type="RefSeq" id="WP_154502222.1">
    <property type="nucleotide sequence ID" value="NZ_VUMN01000001.1"/>
</dbReference>
<comment type="caution">
    <text evidence="3">The sequence shown here is derived from an EMBL/GenBank/DDBJ whole genome shotgun (WGS) entry which is preliminary data.</text>
</comment>
<protein>
    <submittedName>
        <fullName evidence="3">CPBP family intramembrane metalloprotease</fullName>
    </submittedName>
</protein>
<feature type="transmembrane region" description="Helical" evidence="1">
    <location>
        <begin position="224"/>
        <end position="245"/>
    </location>
</feature>
<evidence type="ECO:0000259" key="2">
    <source>
        <dbReference type="Pfam" id="PF02517"/>
    </source>
</evidence>